<comment type="caution">
    <text evidence="7">The sequence shown here is derived from an EMBL/GenBank/DDBJ whole genome shotgun (WGS) entry which is preliminary data.</text>
</comment>
<reference evidence="7 8" key="1">
    <citation type="submission" date="2019-11" db="EMBL/GenBank/DDBJ databases">
        <authorList>
            <person name="Cao P."/>
        </authorList>
    </citation>
    <scope>NUCLEOTIDE SEQUENCE [LARGE SCALE GENOMIC DNA]</scope>
    <source>
        <strain evidence="7 8">NEAU-AAG5</strain>
    </source>
</reference>
<dbReference type="CDD" id="cd14014">
    <property type="entry name" value="STKc_PknB_like"/>
    <property type="match status" value="1"/>
</dbReference>
<keyword evidence="1" id="KW-0808">Transferase</keyword>
<evidence type="ECO:0000313" key="7">
    <source>
        <dbReference type="EMBL" id="MUN38376.1"/>
    </source>
</evidence>
<feature type="region of interest" description="Disordered" evidence="5">
    <location>
        <begin position="312"/>
        <end position="333"/>
    </location>
</feature>
<evidence type="ECO:0000256" key="2">
    <source>
        <dbReference type="ARBA" id="ARBA00022741"/>
    </source>
</evidence>
<dbReference type="Proteomes" id="UP000432015">
    <property type="component" value="Unassembled WGS sequence"/>
</dbReference>
<keyword evidence="8" id="KW-1185">Reference proteome</keyword>
<dbReference type="Gene3D" id="1.10.510.10">
    <property type="entry name" value="Transferase(Phosphotransferase) domain 1"/>
    <property type="match status" value="1"/>
</dbReference>
<sequence length="428" mass="44640">MRPLEQSDPRSVGRFRIMARAGSGGMAVVYLGRSAGGRPVAVKMMHAEFADDPEHRARFRREVAATREVGGLYGPGLLDADPGGRRPWMATEFVPGVSLRDAVRRFGPLPPDAARALAAGLAEALTLIHRAGYAHLDLKPANVLLTAEGPRVIDFGIAQESRDGAPVAGCPVGSRGFASPEQEAGAATGPPSDVYSLGATLVFACTGEPPDDPAAVPDEALRAVVAGCLRPDPASRPGLRDLAGSLAPGAPSAWPPPIRDEIHRHITEIENPPAPRAPEPARRRTLLAGAGALVAALSGGAAGALLLQQNGEPPEKEAREPGSAAPTPLRTASAVPAARSRVLEIRLTGDVRLTSLTYTVGGRSTTLRNVALPWKTAVDIPAYPPSVPWRIRYRHPNGEVDYRVFVDRILNGSGGRGGSTSGGGEGDA</sequence>
<keyword evidence="2" id="KW-0547">Nucleotide-binding</keyword>
<protein>
    <submittedName>
        <fullName evidence="7">Protein kinase</fullName>
    </submittedName>
</protein>
<feature type="region of interest" description="Disordered" evidence="5">
    <location>
        <begin position="164"/>
        <end position="191"/>
    </location>
</feature>
<dbReference type="InterPro" id="IPR008271">
    <property type="entry name" value="Ser/Thr_kinase_AS"/>
</dbReference>
<dbReference type="Gene3D" id="3.30.200.20">
    <property type="entry name" value="Phosphorylase Kinase, domain 1"/>
    <property type="match status" value="1"/>
</dbReference>
<name>A0A7K1L2B3_9ACTN</name>
<evidence type="ECO:0000256" key="1">
    <source>
        <dbReference type="ARBA" id="ARBA00022679"/>
    </source>
</evidence>
<keyword evidence="3 7" id="KW-0418">Kinase</keyword>
<dbReference type="InterPro" id="IPR000719">
    <property type="entry name" value="Prot_kinase_dom"/>
</dbReference>
<proteinExistence type="predicted"/>
<evidence type="ECO:0000313" key="8">
    <source>
        <dbReference type="Proteomes" id="UP000432015"/>
    </source>
</evidence>
<dbReference type="PROSITE" id="PS00108">
    <property type="entry name" value="PROTEIN_KINASE_ST"/>
    <property type="match status" value="1"/>
</dbReference>
<dbReference type="PANTHER" id="PTHR43289:SF34">
    <property type="entry name" value="SERINE_THREONINE-PROTEIN KINASE YBDM-RELATED"/>
    <property type="match status" value="1"/>
</dbReference>
<dbReference type="GO" id="GO:0005524">
    <property type="term" value="F:ATP binding"/>
    <property type="evidence" value="ECO:0007669"/>
    <property type="project" value="UniProtKB-KW"/>
</dbReference>
<dbReference type="EMBL" id="WOFH01000005">
    <property type="protein sequence ID" value="MUN38376.1"/>
    <property type="molecule type" value="Genomic_DNA"/>
</dbReference>
<dbReference type="PANTHER" id="PTHR43289">
    <property type="entry name" value="MITOGEN-ACTIVATED PROTEIN KINASE KINASE KINASE 20-RELATED"/>
    <property type="match status" value="1"/>
</dbReference>
<dbReference type="RefSeq" id="WP_156217478.1">
    <property type="nucleotide sequence ID" value="NZ_WOFH01000005.1"/>
</dbReference>
<dbReference type="PROSITE" id="PS50011">
    <property type="entry name" value="PROTEIN_KINASE_DOM"/>
    <property type="match status" value="1"/>
</dbReference>
<keyword evidence="4" id="KW-0067">ATP-binding</keyword>
<organism evidence="7 8">
    <name type="scientific">Actinomadura litoris</name>
    <dbReference type="NCBI Taxonomy" id="2678616"/>
    <lineage>
        <taxon>Bacteria</taxon>
        <taxon>Bacillati</taxon>
        <taxon>Actinomycetota</taxon>
        <taxon>Actinomycetes</taxon>
        <taxon>Streptosporangiales</taxon>
        <taxon>Thermomonosporaceae</taxon>
        <taxon>Actinomadura</taxon>
    </lineage>
</organism>
<accession>A0A7K1L2B3</accession>
<dbReference type="SUPFAM" id="SSF56112">
    <property type="entry name" value="Protein kinase-like (PK-like)"/>
    <property type="match status" value="1"/>
</dbReference>
<dbReference type="GO" id="GO:0004674">
    <property type="term" value="F:protein serine/threonine kinase activity"/>
    <property type="evidence" value="ECO:0007669"/>
    <property type="project" value="TreeGrafter"/>
</dbReference>
<evidence type="ECO:0000256" key="5">
    <source>
        <dbReference type="SAM" id="MobiDB-lite"/>
    </source>
</evidence>
<evidence type="ECO:0000256" key="3">
    <source>
        <dbReference type="ARBA" id="ARBA00022777"/>
    </source>
</evidence>
<dbReference type="InterPro" id="IPR011009">
    <property type="entry name" value="Kinase-like_dom_sf"/>
</dbReference>
<feature type="domain" description="Protein kinase" evidence="6">
    <location>
        <begin position="15"/>
        <end position="255"/>
    </location>
</feature>
<gene>
    <name evidence="7" type="ORF">GNZ18_17450</name>
</gene>
<dbReference type="SMART" id="SM00220">
    <property type="entry name" value="S_TKc"/>
    <property type="match status" value="1"/>
</dbReference>
<dbReference type="Pfam" id="PF00069">
    <property type="entry name" value="Pkinase"/>
    <property type="match status" value="1"/>
</dbReference>
<dbReference type="AlphaFoldDB" id="A0A7K1L2B3"/>
<evidence type="ECO:0000259" key="6">
    <source>
        <dbReference type="PROSITE" id="PS50011"/>
    </source>
</evidence>
<evidence type="ECO:0000256" key="4">
    <source>
        <dbReference type="ARBA" id="ARBA00022840"/>
    </source>
</evidence>